<dbReference type="Proteomes" id="UP000636458">
    <property type="component" value="Unassembled WGS sequence"/>
</dbReference>
<keyword evidence="3" id="KW-1185">Reference proteome</keyword>
<dbReference type="AlphaFoldDB" id="A0A934SLJ7"/>
<dbReference type="Gene3D" id="1.10.10.10">
    <property type="entry name" value="Winged helix-like DNA-binding domain superfamily/Winged helix DNA-binding domain"/>
    <property type="match status" value="1"/>
</dbReference>
<dbReference type="InterPro" id="IPR036388">
    <property type="entry name" value="WH-like_DNA-bd_sf"/>
</dbReference>
<comment type="caution">
    <text evidence="2">The sequence shown here is derived from an EMBL/GenBank/DDBJ whole genome shotgun (WGS) entry which is preliminary data.</text>
</comment>
<protein>
    <submittedName>
        <fullName evidence="2">Winged helix-turn-helix transcriptional regulator</fullName>
    </submittedName>
</protein>
<dbReference type="PROSITE" id="PS50987">
    <property type="entry name" value="HTH_ARSR_2"/>
    <property type="match status" value="1"/>
</dbReference>
<dbReference type="InterPro" id="IPR011991">
    <property type="entry name" value="ArsR-like_HTH"/>
</dbReference>
<name>A0A934SLJ7_9MICO</name>
<evidence type="ECO:0000313" key="3">
    <source>
        <dbReference type="Proteomes" id="UP000636458"/>
    </source>
</evidence>
<dbReference type="InterPro" id="IPR001845">
    <property type="entry name" value="HTH_ArsR_DNA-bd_dom"/>
</dbReference>
<evidence type="ECO:0000259" key="1">
    <source>
        <dbReference type="PROSITE" id="PS50987"/>
    </source>
</evidence>
<dbReference type="CDD" id="cd00090">
    <property type="entry name" value="HTH_ARSR"/>
    <property type="match status" value="1"/>
</dbReference>
<dbReference type="EMBL" id="JAEPES010000002">
    <property type="protein sequence ID" value="MBK4347172.1"/>
    <property type="molecule type" value="Genomic_DNA"/>
</dbReference>
<dbReference type="SMART" id="SM00418">
    <property type="entry name" value="HTH_ARSR"/>
    <property type="match status" value="1"/>
</dbReference>
<evidence type="ECO:0000313" key="2">
    <source>
        <dbReference type="EMBL" id="MBK4347172.1"/>
    </source>
</evidence>
<accession>A0A934SLJ7</accession>
<gene>
    <name evidence="2" type="ORF">IV501_05955</name>
</gene>
<sequence length="147" mass="17231">MHVYEVLAQPIRRRIVEVLASGEHTAGVLENVVVREFHVTRAAAQHHLRLLKDHDVVIAESDWPHRSYRLNDHFISYLELEAQKLRWFWDRRIGWRVRAEQVVGFHLQSGRGYRGSPPWILESARARAVEVGAFGEKRRRQQRGHAS</sequence>
<reference evidence="2" key="1">
    <citation type="submission" date="2021-01" db="EMBL/GenBank/DDBJ databases">
        <title>Lacisediminihabitans sp. nov. strain G11-30, isolated from Antarctic Soil.</title>
        <authorList>
            <person name="Li J."/>
        </authorList>
    </citation>
    <scope>NUCLEOTIDE SEQUENCE</scope>
    <source>
        <strain evidence="2">G11-30</strain>
    </source>
</reference>
<dbReference type="SUPFAM" id="SSF46785">
    <property type="entry name" value="Winged helix' DNA-binding domain"/>
    <property type="match status" value="1"/>
</dbReference>
<organism evidence="2 3">
    <name type="scientific">Lacisediminihabitans changchengi</name>
    <dbReference type="NCBI Taxonomy" id="2787634"/>
    <lineage>
        <taxon>Bacteria</taxon>
        <taxon>Bacillati</taxon>
        <taxon>Actinomycetota</taxon>
        <taxon>Actinomycetes</taxon>
        <taxon>Micrococcales</taxon>
        <taxon>Microbacteriaceae</taxon>
        <taxon>Lacisediminihabitans</taxon>
    </lineage>
</organism>
<dbReference type="InterPro" id="IPR036390">
    <property type="entry name" value="WH_DNA-bd_sf"/>
</dbReference>
<proteinExistence type="predicted"/>
<dbReference type="GO" id="GO:0003700">
    <property type="term" value="F:DNA-binding transcription factor activity"/>
    <property type="evidence" value="ECO:0007669"/>
    <property type="project" value="InterPro"/>
</dbReference>
<feature type="domain" description="HTH arsR-type" evidence="1">
    <location>
        <begin position="1"/>
        <end position="90"/>
    </location>
</feature>
<dbReference type="RefSeq" id="WP_200555541.1">
    <property type="nucleotide sequence ID" value="NZ_JAEPES010000002.1"/>
</dbReference>
<dbReference type="Pfam" id="PF12840">
    <property type="entry name" value="HTH_20"/>
    <property type="match status" value="1"/>
</dbReference>